<evidence type="ECO:0000313" key="6">
    <source>
        <dbReference type="Proteomes" id="UP000321547"/>
    </source>
</evidence>
<evidence type="ECO:0000313" key="4">
    <source>
        <dbReference type="EMBL" id="SFO87930.1"/>
    </source>
</evidence>
<dbReference type="Proteomes" id="UP000242243">
    <property type="component" value="Unassembled WGS sequence"/>
</dbReference>
<dbReference type="OrthoDB" id="2138957at2"/>
<dbReference type="Gene3D" id="3.30.1490.480">
    <property type="entry name" value="Endolytic murein transglycosylase"/>
    <property type="match status" value="1"/>
</dbReference>
<accession>A0A1I5KS34</accession>
<dbReference type="RefSeq" id="WP_089829144.1">
    <property type="nucleotide sequence ID" value="NZ_BJWI01000001.1"/>
</dbReference>
<name>A0A1I5KS34_9BACI</name>
<reference evidence="3 6" key="2">
    <citation type="submission" date="2019-07" db="EMBL/GenBank/DDBJ databases">
        <title>Whole genome shotgun sequence of Halolactibacillus halophilus NBRC 100868.</title>
        <authorList>
            <person name="Hosoyama A."/>
            <person name="Uohara A."/>
            <person name="Ohji S."/>
            <person name="Ichikawa N."/>
        </authorList>
    </citation>
    <scope>NUCLEOTIDE SEQUENCE [LARGE SCALE GENOMIC DNA]</scope>
    <source>
        <strain evidence="3 6">NBRC 100868</strain>
    </source>
</reference>
<dbReference type="Proteomes" id="UP000321547">
    <property type="component" value="Unassembled WGS sequence"/>
</dbReference>
<keyword evidence="2" id="KW-0472">Membrane</keyword>
<feature type="transmembrane region" description="Helical" evidence="2">
    <location>
        <begin position="7"/>
        <end position="26"/>
    </location>
</feature>
<protein>
    <recommendedName>
        <fullName evidence="7">YceG-like family protein</fullName>
    </recommendedName>
</protein>
<gene>
    <name evidence="3" type="ORF">HHA03_00180</name>
    <name evidence="4" type="ORF">SAMN05421839_10119</name>
</gene>
<keyword evidence="2" id="KW-0812">Transmembrane</keyword>
<evidence type="ECO:0008006" key="7">
    <source>
        <dbReference type="Google" id="ProtNLM"/>
    </source>
</evidence>
<dbReference type="STRING" id="306540.SAMN05421839_10119"/>
<evidence type="ECO:0000256" key="2">
    <source>
        <dbReference type="SAM" id="Phobius"/>
    </source>
</evidence>
<feature type="region of interest" description="Disordered" evidence="1">
    <location>
        <begin position="68"/>
        <end position="115"/>
    </location>
</feature>
<keyword evidence="6" id="KW-1185">Reference proteome</keyword>
<organism evidence="4 5">
    <name type="scientific">Halolactibacillus halophilus</name>
    <dbReference type="NCBI Taxonomy" id="306540"/>
    <lineage>
        <taxon>Bacteria</taxon>
        <taxon>Bacillati</taxon>
        <taxon>Bacillota</taxon>
        <taxon>Bacilli</taxon>
        <taxon>Bacillales</taxon>
        <taxon>Bacillaceae</taxon>
        <taxon>Halolactibacillus</taxon>
    </lineage>
</organism>
<proteinExistence type="predicted"/>
<evidence type="ECO:0000313" key="3">
    <source>
        <dbReference type="EMBL" id="GEM00486.1"/>
    </source>
</evidence>
<dbReference type="EMBL" id="BJWI01000001">
    <property type="protein sequence ID" value="GEM00486.1"/>
    <property type="molecule type" value="Genomic_DNA"/>
</dbReference>
<dbReference type="EMBL" id="FOXC01000001">
    <property type="protein sequence ID" value="SFO87930.1"/>
    <property type="molecule type" value="Genomic_DNA"/>
</dbReference>
<dbReference type="AlphaFoldDB" id="A0A1I5KS34"/>
<reference evidence="4 5" key="1">
    <citation type="submission" date="2016-10" db="EMBL/GenBank/DDBJ databases">
        <authorList>
            <person name="de Groot N.N."/>
        </authorList>
    </citation>
    <scope>NUCLEOTIDE SEQUENCE [LARGE SCALE GENOMIC DNA]</scope>
    <source>
        <strain evidence="4 5">DSM 17073</strain>
    </source>
</reference>
<evidence type="ECO:0000313" key="5">
    <source>
        <dbReference type="Proteomes" id="UP000242243"/>
    </source>
</evidence>
<feature type="compositionally biased region" description="Acidic residues" evidence="1">
    <location>
        <begin position="82"/>
        <end position="106"/>
    </location>
</feature>
<sequence>MKQTLRAFSLGMLVATSIFSIHFFFFNEVKAPNTASPSNADMIKTLKNSGYNIYTDEALAEYIDAQLAEQTPTKENQNNDRETDESETSSTPEDETSSESVADNDQESSKETSSFILTIEPGMTITEVSNYLIIANLIESREQFVNYLSDNGYATNIQVGSFELNHDMPLAEVVEVIANKE</sequence>
<evidence type="ECO:0000256" key="1">
    <source>
        <dbReference type="SAM" id="MobiDB-lite"/>
    </source>
</evidence>
<keyword evidence="2" id="KW-1133">Transmembrane helix</keyword>